<comment type="caution">
    <text evidence="2">The sequence shown here is derived from an EMBL/GenBank/DDBJ whole genome shotgun (WGS) entry which is preliminary data.</text>
</comment>
<feature type="domain" description="Glycosyltransferase 2-like" evidence="1">
    <location>
        <begin position="6"/>
        <end position="134"/>
    </location>
</feature>
<reference evidence="3" key="1">
    <citation type="journal article" date="2019" name="Int. J. Syst. Evol. Microbiol.">
        <title>The Global Catalogue of Microorganisms (GCM) 10K type strain sequencing project: providing services to taxonomists for standard genome sequencing and annotation.</title>
        <authorList>
            <consortium name="The Broad Institute Genomics Platform"/>
            <consortium name="The Broad Institute Genome Sequencing Center for Infectious Disease"/>
            <person name="Wu L."/>
            <person name="Ma J."/>
        </authorList>
    </citation>
    <scope>NUCLEOTIDE SEQUENCE [LARGE SCALE GENOMIC DNA]</scope>
    <source>
        <strain evidence="3">CECT 8064</strain>
    </source>
</reference>
<evidence type="ECO:0000313" key="3">
    <source>
        <dbReference type="Proteomes" id="UP001595990"/>
    </source>
</evidence>
<accession>A0ABV9BDG0</accession>
<dbReference type="InterPro" id="IPR050834">
    <property type="entry name" value="Glycosyltransf_2"/>
</dbReference>
<evidence type="ECO:0000259" key="1">
    <source>
        <dbReference type="Pfam" id="PF00535"/>
    </source>
</evidence>
<keyword evidence="3" id="KW-1185">Reference proteome</keyword>
<organism evidence="2 3">
    <name type="scientific">Streptomyces ehimensis</name>
    <dbReference type="NCBI Taxonomy" id="68195"/>
    <lineage>
        <taxon>Bacteria</taxon>
        <taxon>Bacillati</taxon>
        <taxon>Actinomycetota</taxon>
        <taxon>Actinomycetes</taxon>
        <taxon>Kitasatosporales</taxon>
        <taxon>Streptomycetaceae</taxon>
        <taxon>Streptomyces</taxon>
    </lineage>
</organism>
<proteinExistence type="predicted"/>
<dbReference type="Pfam" id="PF00535">
    <property type="entry name" value="Glycos_transf_2"/>
    <property type="match status" value="1"/>
</dbReference>
<sequence>MLPLISVVVAVRGNARYLPCLLDALLAQDYRGLVELVAVDAHKEPVLKQSSFAGSRLPVRVLREPNAGLSRARNAGIRVATGDVVLITEPAARPDQGWVRAMVAALTYGGADLVCGQVSVAVTDPPGPRLPKTVLDLVGSARWPTVPGELERPWEVSGCNLGFCNDVAPLQFDDEHTGADRGHRRCGAAALATRLWAAGRFVQAVPAAVVHLDVAPADLTWRAVCARAWWLGAVLARLAHELPEARLPERPCQLPDGDPVRWMFTRSGRLAGAACLASSMGRQVERLRLRAAPRPTPRTAVAARG</sequence>
<dbReference type="RefSeq" id="WP_417922332.1">
    <property type="nucleotide sequence ID" value="NZ_JBHSFS010000002.1"/>
</dbReference>
<dbReference type="PANTHER" id="PTHR43685:SF2">
    <property type="entry name" value="GLYCOSYLTRANSFERASE 2-LIKE DOMAIN-CONTAINING PROTEIN"/>
    <property type="match status" value="1"/>
</dbReference>
<dbReference type="Gene3D" id="3.90.550.10">
    <property type="entry name" value="Spore Coat Polysaccharide Biosynthesis Protein SpsA, Chain A"/>
    <property type="match status" value="1"/>
</dbReference>
<dbReference type="InterPro" id="IPR029044">
    <property type="entry name" value="Nucleotide-diphossugar_trans"/>
</dbReference>
<dbReference type="EMBL" id="JBHSFS010000002">
    <property type="protein sequence ID" value="MFC4512256.1"/>
    <property type="molecule type" value="Genomic_DNA"/>
</dbReference>
<dbReference type="PANTHER" id="PTHR43685">
    <property type="entry name" value="GLYCOSYLTRANSFERASE"/>
    <property type="match status" value="1"/>
</dbReference>
<evidence type="ECO:0000313" key="2">
    <source>
        <dbReference type="EMBL" id="MFC4512256.1"/>
    </source>
</evidence>
<dbReference type="InterPro" id="IPR001173">
    <property type="entry name" value="Glyco_trans_2-like"/>
</dbReference>
<dbReference type="SUPFAM" id="SSF53448">
    <property type="entry name" value="Nucleotide-diphospho-sugar transferases"/>
    <property type="match status" value="1"/>
</dbReference>
<dbReference type="Proteomes" id="UP001595990">
    <property type="component" value="Unassembled WGS sequence"/>
</dbReference>
<protein>
    <submittedName>
        <fullName evidence="2">Glycosyltransferase family 2 protein</fullName>
    </submittedName>
</protein>
<name>A0ABV9BDG0_9ACTN</name>
<gene>
    <name evidence="2" type="ORF">ACFPEN_04825</name>
</gene>